<dbReference type="PROSITE" id="PS51257">
    <property type="entry name" value="PROKAR_LIPOPROTEIN"/>
    <property type="match status" value="1"/>
</dbReference>
<dbReference type="SUPFAM" id="SSF56601">
    <property type="entry name" value="beta-lactamase/transpeptidase-like"/>
    <property type="match status" value="1"/>
</dbReference>
<proteinExistence type="predicted"/>
<dbReference type="RefSeq" id="WP_317490134.1">
    <property type="nucleotide sequence ID" value="NZ_CP136051.1"/>
</dbReference>
<dbReference type="Pfam" id="PF00144">
    <property type="entry name" value="Beta-lactamase"/>
    <property type="match status" value="1"/>
</dbReference>
<dbReference type="EMBL" id="CP136051">
    <property type="protein sequence ID" value="WOK07456.1"/>
    <property type="molecule type" value="Genomic_DNA"/>
</dbReference>
<accession>A0ABZ0IRU3</accession>
<dbReference type="InterPro" id="IPR012338">
    <property type="entry name" value="Beta-lactam/transpept-like"/>
</dbReference>
<dbReference type="Proteomes" id="UP001302349">
    <property type="component" value="Chromosome"/>
</dbReference>
<sequence>MKLLTFPALICFSIFYSCSTPTQVGNGDAAQVIENSLVAGLQIKGEPKKIYTLAERMAHYNVPGVSIAVVKDGKVSWAKGYGTANAQTGSLVDVNTLFQAGSISKPIAALAALKLAEEGKVELDADVNTYLTSWKVPDSEFTQTEKVTLRRLLTHTAGTTVHGFPGYHPSMIFPGIETVLNGRGNTPAIYVDTTPGTLWRYSGGGYTIMEKVVEDVTDLPLDIYLKQSVLEPLGMEHSTYTQPLPADRAAEASAAYDSNGTLIDGLWHNYPEQAAAGLWTTPSDLAKYCIEIQSIVAGKKDGILSQEMVTRMLTKGKNDWGLGPSLKNDSEDLIFQHGGKNAGFTNNMVAFAHKGEAIIIMTNADNGGRLIGEIINSASDYYDWGLSNVRTIETIKLSSEKLQEFVGKYQYSEQVPGSGSYYIEVRLTNGQLTVIDPDQNTSFSLTPTEAMKFIDLEKGDQIVFSASENGPVVLLWNNNYRFYKVE</sequence>
<name>A0ABZ0IRU3_9BACT</name>
<dbReference type="PANTHER" id="PTHR46825">
    <property type="entry name" value="D-ALANYL-D-ALANINE-CARBOXYPEPTIDASE/ENDOPEPTIDASE AMPH"/>
    <property type="match status" value="1"/>
</dbReference>
<evidence type="ECO:0000313" key="3">
    <source>
        <dbReference type="Proteomes" id="UP001302349"/>
    </source>
</evidence>
<dbReference type="EC" id="3.1.1.103" evidence="2"/>
<evidence type="ECO:0000313" key="2">
    <source>
        <dbReference type="EMBL" id="WOK07456.1"/>
    </source>
</evidence>
<keyword evidence="3" id="KW-1185">Reference proteome</keyword>
<dbReference type="GO" id="GO:0016787">
    <property type="term" value="F:hydrolase activity"/>
    <property type="evidence" value="ECO:0007669"/>
    <property type="project" value="UniProtKB-KW"/>
</dbReference>
<dbReference type="PANTHER" id="PTHR46825:SF12">
    <property type="entry name" value="PENICILLIN-BINDING PROTEIN 4"/>
    <property type="match status" value="1"/>
</dbReference>
<gene>
    <name evidence="2" type="ORF">RT717_02320</name>
</gene>
<evidence type="ECO:0000259" key="1">
    <source>
        <dbReference type="Pfam" id="PF00144"/>
    </source>
</evidence>
<dbReference type="InterPro" id="IPR001466">
    <property type="entry name" value="Beta-lactam-related"/>
</dbReference>
<protein>
    <submittedName>
        <fullName evidence="2">Serine hydrolase domain-containing protein</fullName>
        <ecNumber evidence="2">3.1.1.103</ecNumber>
    </submittedName>
</protein>
<dbReference type="Gene3D" id="3.40.710.10">
    <property type="entry name" value="DD-peptidase/beta-lactamase superfamily"/>
    <property type="match status" value="1"/>
</dbReference>
<reference evidence="2 3" key="1">
    <citation type="journal article" date="2023" name="Microbiol. Resour. Announc.">
        <title>Complete Genome Sequence of Imperialibacter roseus strain P4T.</title>
        <authorList>
            <person name="Tizabi D.R."/>
            <person name="Bachvaroff T."/>
            <person name="Hill R.T."/>
        </authorList>
    </citation>
    <scope>NUCLEOTIDE SEQUENCE [LARGE SCALE GENOMIC DNA]</scope>
    <source>
        <strain evidence="2 3">P4T</strain>
    </source>
</reference>
<organism evidence="2 3">
    <name type="scientific">Imperialibacter roseus</name>
    <dbReference type="NCBI Taxonomy" id="1324217"/>
    <lineage>
        <taxon>Bacteria</taxon>
        <taxon>Pseudomonadati</taxon>
        <taxon>Bacteroidota</taxon>
        <taxon>Cytophagia</taxon>
        <taxon>Cytophagales</taxon>
        <taxon>Flammeovirgaceae</taxon>
        <taxon>Imperialibacter</taxon>
    </lineage>
</organism>
<dbReference type="InterPro" id="IPR050491">
    <property type="entry name" value="AmpC-like"/>
</dbReference>
<feature type="domain" description="Beta-lactamase-related" evidence="1">
    <location>
        <begin position="53"/>
        <end position="367"/>
    </location>
</feature>
<keyword evidence="2" id="KW-0378">Hydrolase</keyword>